<dbReference type="InterPro" id="IPR003661">
    <property type="entry name" value="HisK_dim/P_dom"/>
</dbReference>
<dbReference type="Pfam" id="PF00512">
    <property type="entry name" value="HisKA"/>
    <property type="match status" value="1"/>
</dbReference>
<evidence type="ECO:0000256" key="1">
    <source>
        <dbReference type="ARBA" id="ARBA00000085"/>
    </source>
</evidence>
<proteinExistence type="predicted"/>
<dbReference type="Pfam" id="PF01590">
    <property type="entry name" value="GAF"/>
    <property type="match status" value="1"/>
</dbReference>
<sequence>MQFPPMPANEQERLKELYSYNILDTISEEDFDNITEIASQICNTKISQITLADSGRLWFKSSHGLPGSEVPRHLSFCTHAINNPGELFMVPDAREDERFADNPFVTGEPHVVFYAGVPLTTENGFALGSLCVVNDQPTQLSDSQLKSLKALSRQAMRLIELRMKKAQLENVTNSLNEKNKALEKFVGTVAHDLRSPLNNIIGVTDLLTTAYTIEPDVEELLQIVKASSLKLKNLISDLLEQSRSNKLLHESASNVSLEELRTAIKDLFACNDKRIINFNTSLDFIHINKIALEQILINLISNAIKYNDKEVAAIEIGIADSKQEYAFYVKDNSKGIANELMDRVFNLFEAQETKDNYGDKGYGMGLAIVKELINKMGGTISLDSTVGVGTKFMFTTKKHAQPRS</sequence>
<dbReference type="InterPro" id="IPR029016">
    <property type="entry name" value="GAF-like_dom_sf"/>
</dbReference>
<dbReference type="Pfam" id="PF02518">
    <property type="entry name" value="HATPase_c"/>
    <property type="match status" value="1"/>
</dbReference>
<evidence type="ECO:0000313" key="6">
    <source>
        <dbReference type="Proteomes" id="UP001325680"/>
    </source>
</evidence>
<gene>
    <name evidence="5" type="ORF">U0035_10690</name>
</gene>
<dbReference type="SUPFAM" id="SSF47384">
    <property type="entry name" value="Homodimeric domain of signal transducing histidine kinase"/>
    <property type="match status" value="1"/>
</dbReference>
<keyword evidence="5" id="KW-0808">Transferase</keyword>
<protein>
    <recommendedName>
        <fullName evidence="2">histidine kinase</fullName>
        <ecNumber evidence="2">2.7.13.3</ecNumber>
    </recommendedName>
</protein>
<feature type="domain" description="Histidine kinase" evidence="4">
    <location>
        <begin position="188"/>
        <end position="400"/>
    </location>
</feature>
<reference evidence="5 6" key="1">
    <citation type="submission" date="2023-12" db="EMBL/GenBank/DDBJ databases">
        <title>Genome sequencing and assembly of bacterial species from a model synthetic community.</title>
        <authorList>
            <person name="Hogle S.L."/>
        </authorList>
    </citation>
    <scope>NUCLEOTIDE SEQUENCE [LARGE SCALE GENOMIC DNA]</scope>
    <source>
        <strain evidence="5 6">HAMBI_3031</strain>
    </source>
</reference>
<dbReference type="Proteomes" id="UP001325680">
    <property type="component" value="Chromosome"/>
</dbReference>
<name>A0ABZ0WD42_9BACT</name>
<dbReference type="PROSITE" id="PS50109">
    <property type="entry name" value="HIS_KIN"/>
    <property type="match status" value="1"/>
</dbReference>
<dbReference type="EC" id="2.7.13.3" evidence="2"/>
<dbReference type="InterPro" id="IPR005467">
    <property type="entry name" value="His_kinase_dom"/>
</dbReference>
<dbReference type="CDD" id="cd00082">
    <property type="entry name" value="HisKA"/>
    <property type="match status" value="1"/>
</dbReference>
<organism evidence="5 6">
    <name type="scientific">Niabella yanshanensis</name>
    <dbReference type="NCBI Taxonomy" id="577386"/>
    <lineage>
        <taxon>Bacteria</taxon>
        <taxon>Pseudomonadati</taxon>
        <taxon>Bacteroidota</taxon>
        <taxon>Chitinophagia</taxon>
        <taxon>Chitinophagales</taxon>
        <taxon>Chitinophagaceae</taxon>
        <taxon>Niabella</taxon>
    </lineage>
</organism>
<dbReference type="PANTHER" id="PTHR43102">
    <property type="entry name" value="SLR1143 PROTEIN"/>
    <property type="match status" value="1"/>
</dbReference>
<dbReference type="EMBL" id="CP139960">
    <property type="protein sequence ID" value="WQD40615.1"/>
    <property type="molecule type" value="Genomic_DNA"/>
</dbReference>
<dbReference type="Gene3D" id="1.10.287.130">
    <property type="match status" value="1"/>
</dbReference>
<comment type="catalytic activity">
    <reaction evidence="1">
        <text>ATP + protein L-histidine = ADP + protein N-phospho-L-histidine.</text>
        <dbReference type="EC" id="2.7.13.3"/>
    </reaction>
</comment>
<evidence type="ECO:0000256" key="2">
    <source>
        <dbReference type="ARBA" id="ARBA00012438"/>
    </source>
</evidence>
<dbReference type="SMART" id="SM00388">
    <property type="entry name" value="HisKA"/>
    <property type="match status" value="1"/>
</dbReference>
<dbReference type="SUPFAM" id="SSF55874">
    <property type="entry name" value="ATPase domain of HSP90 chaperone/DNA topoisomerase II/histidine kinase"/>
    <property type="match status" value="1"/>
</dbReference>
<dbReference type="InterPro" id="IPR003594">
    <property type="entry name" value="HATPase_dom"/>
</dbReference>
<dbReference type="SUPFAM" id="SSF55781">
    <property type="entry name" value="GAF domain-like"/>
    <property type="match status" value="1"/>
</dbReference>
<dbReference type="PRINTS" id="PR00344">
    <property type="entry name" value="BCTRLSENSOR"/>
</dbReference>
<dbReference type="InterPro" id="IPR004358">
    <property type="entry name" value="Sig_transdc_His_kin-like_C"/>
</dbReference>
<dbReference type="SMART" id="SM00387">
    <property type="entry name" value="HATPase_c"/>
    <property type="match status" value="1"/>
</dbReference>
<keyword evidence="3" id="KW-0597">Phosphoprotein</keyword>
<dbReference type="GO" id="GO:0016301">
    <property type="term" value="F:kinase activity"/>
    <property type="evidence" value="ECO:0007669"/>
    <property type="project" value="UniProtKB-KW"/>
</dbReference>
<dbReference type="SMART" id="SM00065">
    <property type="entry name" value="GAF"/>
    <property type="match status" value="1"/>
</dbReference>
<dbReference type="InterPro" id="IPR003018">
    <property type="entry name" value="GAF"/>
</dbReference>
<evidence type="ECO:0000259" key="4">
    <source>
        <dbReference type="PROSITE" id="PS50109"/>
    </source>
</evidence>
<dbReference type="PANTHER" id="PTHR43102:SF2">
    <property type="entry name" value="GAF DOMAIN-CONTAINING PROTEIN"/>
    <property type="match status" value="1"/>
</dbReference>
<dbReference type="InterPro" id="IPR036890">
    <property type="entry name" value="HATPase_C_sf"/>
</dbReference>
<evidence type="ECO:0000313" key="5">
    <source>
        <dbReference type="EMBL" id="WQD40615.1"/>
    </source>
</evidence>
<keyword evidence="5" id="KW-0418">Kinase</keyword>
<dbReference type="InterPro" id="IPR036097">
    <property type="entry name" value="HisK_dim/P_sf"/>
</dbReference>
<dbReference type="Gene3D" id="3.30.450.40">
    <property type="match status" value="1"/>
</dbReference>
<dbReference type="CDD" id="cd00075">
    <property type="entry name" value="HATPase"/>
    <property type="match status" value="1"/>
</dbReference>
<dbReference type="RefSeq" id="WP_114789788.1">
    <property type="nucleotide sequence ID" value="NZ_CP139960.1"/>
</dbReference>
<evidence type="ECO:0000256" key="3">
    <source>
        <dbReference type="ARBA" id="ARBA00022553"/>
    </source>
</evidence>
<dbReference type="Gene3D" id="3.30.565.10">
    <property type="entry name" value="Histidine kinase-like ATPase, C-terminal domain"/>
    <property type="match status" value="1"/>
</dbReference>
<accession>A0ABZ0WD42</accession>
<keyword evidence="6" id="KW-1185">Reference proteome</keyword>